<name>A0ABS7Z1E5_9SPHI</name>
<gene>
    <name evidence="2" type="ORF">IPZ78_02370</name>
</gene>
<feature type="chain" id="PRO_5047449188" description="HEAT repeat-containing protein" evidence="1">
    <location>
        <begin position="22"/>
        <end position="739"/>
    </location>
</feature>
<reference evidence="2" key="1">
    <citation type="submission" date="2020-10" db="EMBL/GenBank/DDBJ databases">
        <authorList>
            <person name="Lu T."/>
            <person name="Wang Q."/>
            <person name="Han X."/>
        </authorList>
    </citation>
    <scope>NUCLEOTIDE SEQUENCE</scope>
    <source>
        <strain evidence="2">WQ 366</strain>
    </source>
</reference>
<dbReference type="InterPro" id="IPR011989">
    <property type="entry name" value="ARM-like"/>
</dbReference>
<evidence type="ECO:0008006" key="4">
    <source>
        <dbReference type="Google" id="ProtNLM"/>
    </source>
</evidence>
<sequence length="739" mass="83947">MRNIKGIVGALLVVGGFTAHAQEIEKPTIKSKTSFAIIVDKATYSSAKDEINAYKKSVEKDGLGTYVVYDNWTSPEKIKETLKKLYSDKKSPLEGAVFVGNIPIPMVRDAQSLTSAFKMNQRIRWDRSSVPSDRYYDDFDLEFEYLKQDTAKGRELYHYYSLKAESPQFIGMDIYTGRIKPPVVKGEDMVQKIKDYLIKVVAIRSQDQKLDDMVMSHGHGYNSNAVNSVLGESSSLKSQFPNLFKPGGSIKFLSYRNAEFMKFNLLTELKREGLDFAYMTGHGTTTLQMINGYPYATAPQPSMENVARYLRSKMRSAKEDGRDVEKVKEGFKTSLGVSDKWFEDSFDEKSILEDSIYNANLDIQMEDLKDANIQAKLVYLNSCLMGSFHLDNYIGGYYPFSNNQNVAAIASSVGILQDMWASELLGLLGNGFRIGNWLKHTAYLETHVLGDPTYHFASAKSKELNEASFLNKSVSYWKNVLKENDADLQSLAMVKLSQLLSEKEVSPILKDYYFNSSFEPTRMMSFKLLSHFENKDYIEVLHAAKNDSYEFIRRMATYDLTDFGSDEFVKDLINLYVSDPHSERLMYRANWALQFLNTELAKKEIDSQIRNNPSVVGGKELAERLTKQVDSYAKKVDGLAKDLVNKDMPEKERLSEITSLRLYRHHSVIPQVIEVVTDSENSDAIRVAALEAMGWFKLSYQRDTIVKACEEVIKSNAPIAVKNEALKTKNRIIGNSHKI</sequence>
<keyword evidence="3" id="KW-1185">Reference proteome</keyword>
<dbReference type="EMBL" id="JADEYP010000003">
    <property type="protein sequence ID" value="MCA5003994.1"/>
    <property type="molecule type" value="Genomic_DNA"/>
</dbReference>
<protein>
    <recommendedName>
        <fullName evidence="4">HEAT repeat-containing protein</fullName>
    </recommendedName>
</protein>
<dbReference type="InterPro" id="IPR016024">
    <property type="entry name" value="ARM-type_fold"/>
</dbReference>
<dbReference type="Gene3D" id="1.25.10.10">
    <property type="entry name" value="Leucine-rich Repeat Variant"/>
    <property type="match status" value="1"/>
</dbReference>
<keyword evidence="1" id="KW-0732">Signal</keyword>
<evidence type="ECO:0000313" key="3">
    <source>
        <dbReference type="Proteomes" id="UP001165302"/>
    </source>
</evidence>
<proteinExistence type="predicted"/>
<organism evidence="2 3">
    <name type="scientific">Sphingobacterium bovistauri</name>
    <dbReference type="NCBI Taxonomy" id="2781959"/>
    <lineage>
        <taxon>Bacteria</taxon>
        <taxon>Pseudomonadati</taxon>
        <taxon>Bacteroidota</taxon>
        <taxon>Sphingobacteriia</taxon>
        <taxon>Sphingobacteriales</taxon>
        <taxon>Sphingobacteriaceae</taxon>
        <taxon>Sphingobacterium</taxon>
    </lineage>
</organism>
<comment type="caution">
    <text evidence="2">The sequence shown here is derived from an EMBL/GenBank/DDBJ whole genome shotgun (WGS) entry which is preliminary data.</text>
</comment>
<evidence type="ECO:0000313" key="2">
    <source>
        <dbReference type="EMBL" id="MCA5003994.1"/>
    </source>
</evidence>
<feature type="signal peptide" evidence="1">
    <location>
        <begin position="1"/>
        <end position="21"/>
    </location>
</feature>
<dbReference type="Proteomes" id="UP001165302">
    <property type="component" value="Unassembled WGS sequence"/>
</dbReference>
<evidence type="ECO:0000256" key="1">
    <source>
        <dbReference type="SAM" id="SignalP"/>
    </source>
</evidence>
<dbReference type="SUPFAM" id="SSF48371">
    <property type="entry name" value="ARM repeat"/>
    <property type="match status" value="1"/>
</dbReference>
<dbReference type="RefSeq" id="WP_225551330.1">
    <property type="nucleotide sequence ID" value="NZ_JADEYP010000003.1"/>
</dbReference>
<accession>A0ABS7Z1E5</accession>